<evidence type="ECO:0000313" key="1">
    <source>
        <dbReference type="EMBL" id="KAF0983752.1"/>
    </source>
</evidence>
<name>A0A6A5C9U8_NAEFO</name>
<keyword evidence="2" id="KW-1185">Reference proteome</keyword>
<organism evidence="1 2">
    <name type="scientific">Naegleria fowleri</name>
    <name type="common">Brain eating amoeba</name>
    <dbReference type="NCBI Taxonomy" id="5763"/>
    <lineage>
        <taxon>Eukaryota</taxon>
        <taxon>Discoba</taxon>
        <taxon>Heterolobosea</taxon>
        <taxon>Tetramitia</taxon>
        <taxon>Eutetramitia</taxon>
        <taxon>Vahlkampfiidae</taxon>
        <taxon>Naegleria</taxon>
    </lineage>
</organism>
<dbReference type="GeneID" id="68114885"/>
<dbReference type="RefSeq" id="XP_044568465.1">
    <property type="nucleotide sequence ID" value="XM_044711436.1"/>
</dbReference>
<dbReference type="VEuPathDB" id="AmoebaDB:NF0016370"/>
<gene>
    <name evidence="1" type="ORF">FDP41_007667</name>
</gene>
<dbReference type="AlphaFoldDB" id="A0A6A5C9U8"/>
<comment type="caution">
    <text evidence="1">The sequence shown here is derived from an EMBL/GenBank/DDBJ whole genome shotgun (WGS) entry which is preliminary data.</text>
</comment>
<accession>A0A6A5C9U8</accession>
<reference evidence="1 2" key="1">
    <citation type="journal article" date="2019" name="Sci. Rep.">
        <title>Nanopore sequencing improves the draft genome of the human pathogenic amoeba Naegleria fowleri.</title>
        <authorList>
            <person name="Liechti N."/>
            <person name="Schurch N."/>
            <person name="Bruggmann R."/>
            <person name="Wittwer M."/>
        </authorList>
    </citation>
    <scope>NUCLEOTIDE SEQUENCE [LARGE SCALE GENOMIC DNA]</scope>
    <source>
        <strain evidence="1 2">ATCC 30894</strain>
    </source>
</reference>
<dbReference type="EMBL" id="VFQX01000004">
    <property type="protein sequence ID" value="KAF0983752.1"/>
    <property type="molecule type" value="Genomic_DNA"/>
</dbReference>
<dbReference type="OMA" id="KSHANCI"/>
<evidence type="ECO:0000313" key="2">
    <source>
        <dbReference type="Proteomes" id="UP000444721"/>
    </source>
</evidence>
<dbReference type="Proteomes" id="UP000444721">
    <property type="component" value="Unassembled WGS sequence"/>
</dbReference>
<dbReference type="OrthoDB" id="10262409at2759"/>
<proteinExistence type="predicted"/>
<dbReference type="VEuPathDB" id="AmoebaDB:FDP41_007667"/>
<dbReference type="VEuPathDB" id="AmoebaDB:NfTy_006750"/>
<sequence>MNLPPSSDHSFLLIKQFKCQFWNNMVALSPGTLFITTRFILFEYESGNRGNNSSSGCGGNGGGTSNTGNCSGGGMSSSGVGLMNTATTMMNMSSSPPSGSAPSKIFGSSTVDDEDFVDVTYVPEFKNREIKSNTSCILIPLQDIAQCTKSSYLFKSVLWIQTRNNTSYYFVGLKSISNTSTIINHVLDQLKIHERKSHEISTKRKERPVEIKLDENGFLKAIEYGDVEDEEEEQRVIYNAKGKKIDPFAYIKSLTPSSFSFSANSSSISRQKNSVISLPNSSANQANSSKNKSYISGFNYYLGASLSGLYSYSVGPVVGLFYGSSNTNTSSAQEKKKNITALDHSSLEILIKSDKWHKKYIVLDENGFSIVDPTQPTKQTQLFLLYKQITDVTTVNTFTCNISYQESNKHEHKHIKLTSIYLPLILNIFLQENQTILFLDEKVSKTIELDSVLSQQLQQFDQNHSTISTTETLPRASVCQEEESVPPTLNREEVHTVLTSHQQEEEEVGLKK</sequence>
<protein>
    <submittedName>
        <fullName evidence="1">Uncharacterized protein</fullName>
    </submittedName>
</protein>